<feature type="active site" description="Charge relay system" evidence="5 6">
    <location>
        <position position="401"/>
    </location>
</feature>
<dbReference type="PANTHER" id="PTHR43806">
    <property type="entry name" value="PEPTIDASE S8"/>
    <property type="match status" value="1"/>
</dbReference>
<feature type="active site" description="Charge relay system" evidence="5 6">
    <location>
        <position position="204"/>
    </location>
</feature>
<evidence type="ECO:0000256" key="1">
    <source>
        <dbReference type="ARBA" id="ARBA00011073"/>
    </source>
</evidence>
<name>A0A6J4M953_9BACT</name>
<dbReference type="SUPFAM" id="SSF52743">
    <property type="entry name" value="Subtilisin-like"/>
    <property type="match status" value="1"/>
</dbReference>
<dbReference type="PROSITE" id="PS00138">
    <property type="entry name" value="SUBTILASE_SER"/>
    <property type="match status" value="1"/>
</dbReference>
<evidence type="ECO:0000256" key="2">
    <source>
        <dbReference type="ARBA" id="ARBA00022670"/>
    </source>
</evidence>
<evidence type="ECO:0000256" key="4">
    <source>
        <dbReference type="ARBA" id="ARBA00022825"/>
    </source>
</evidence>
<evidence type="ECO:0000256" key="5">
    <source>
        <dbReference type="PIRSR" id="PIRSR615500-1"/>
    </source>
</evidence>
<evidence type="ECO:0000256" key="7">
    <source>
        <dbReference type="SAM" id="SignalP"/>
    </source>
</evidence>
<keyword evidence="7" id="KW-0732">Signal</keyword>
<keyword evidence="3 6" id="KW-0378">Hydrolase</keyword>
<dbReference type="PROSITE" id="PS51892">
    <property type="entry name" value="SUBTILASE"/>
    <property type="match status" value="1"/>
</dbReference>
<feature type="active site" description="Charge relay system" evidence="5 6">
    <location>
        <position position="156"/>
    </location>
</feature>
<feature type="signal peptide" evidence="7">
    <location>
        <begin position="1"/>
        <end position="21"/>
    </location>
</feature>
<feature type="chain" id="PRO_5026894466" description="Peptidase S8/S53 domain-containing protein" evidence="7">
    <location>
        <begin position="22"/>
        <end position="459"/>
    </location>
</feature>
<dbReference type="InterPro" id="IPR015500">
    <property type="entry name" value="Peptidase_S8_subtilisin-rel"/>
</dbReference>
<comment type="similarity">
    <text evidence="1 6">Belongs to the peptidase S8 family.</text>
</comment>
<evidence type="ECO:0000256" key="3">
    <source>
        <dbReference type="ARBA" id="ARBA00022801"/>
    </source>
</evidence>
<dbReference type="GO" id="GO:0004252">
    <property type="term" value="F:serine-type endopeptidase activity"/>
    <property type="evidence" value="ECO:0007669"/>
    <property type="project" value="UniProtKB-UniRule"/>
</dbReference>
<evidence type="ECO:0000259" key="8">
    <source>
        <dbReference type="Pfam" id="PF00082"/>
    </source>
</evidence>
<dbReference type="PROSITE" id="PS51257">
    <property type="entry name" value="PROKAR_LIPOPROTEIN"/>
    <property type="match status" value="1"/>
</dbReference>
<dbReference type="GO" id="GO:0006508">
    <property type="term" value="P:proteolysis"/>
    <property type="evidence" value="ECO:0007669"/>
    <property type="project" value="UniProtKB-KW"/>
</dbReference>
<dbReference type="Gene3D" id="3.40.50.200">
    <property type="entry name" value="Peptidase S8/S53 domain"/>
    <property type="match status" value="1"/>
</dbReference>
<dbReference type="InterPro" id="IPR050131">
    <property type="entry name" value="Peptidase_S8_subtilisin-like"/>
</dbReference>
<accession>A0A6J4M953</accession>
<dbReference type="InterPro" id="IPR036852">
    <property type="entry name" value="Peptidase_S8/S53_dom_sf"/>
</dbReference>
<evidence type="ECO:0000313" key="9">
    <source>
        <dbReference type="EMBL" id="CAA9353600.1"/>
    </source>
</evidence>
<evidence type="ECO:0000256" key="6">
    <source>
        <dbReference type="PROSITE-ProRule" id="PRU01240"/>
    </source>
</evidence>
<dbReference type="EMBL" id="CADCTX010000831">
    <property type="protein sequence ID" value="CAA9353600.1"/>
    <property type="molecule type" value="Genomic_DNA"/>
</dbReference>
<organism evidence="9">
    <name type="scientific">uncultured Gemmatimonadaceae bacterium</name>
    <dbReference type="NCBI Taxonomy" id="246130"/>
    <lineage>
        <taxon>Bacteria</taxon>
        <taxon>Pseudomonadati</taxon>
        <taxon>Gemmatimonadota</taxon>
        <taxon>Gemmatimonadia</taxon>
        <taxon>Gemmatimonadales</taxon>
        <taxon>Gemmatimonadaceae</taxon>
        <taxon>environmental samples</taxon>
    </lineage>
</organism>
<dbReference type="InterPro" id="IPR023828">
    <property type="entry name" value="Peptidase_S8_Ser-AS"/>
</dbReference>
<protein>
    <recommendedName>
        <fullName evidence="8">Peptidase S8/S53 domain-containing protein</fullName>
    </recommendedName>
</protein>
<proteinExistence type="inferred from homology"/>
<keyword evidence="4 6" id="KW-0720">Serine protease</keyword>
<dbReference type="InterPro" id="IPR000209">
    <property type="entry name" value="Peptidase_S8/S53_dom"/>
</dbReference>
<dbReference type="Pfam" id="PF00082">
    <property type="entry name" value="Peptidase_S8"/>
    <property type="match status" value="1"/>
</dbReference>
<gene>
    <name evidence="9" type="ORF">AVDCRST_MAG40-3028</name>
</gene>
<dbReference type="PRINTS" id="PR00723">
    <property type="entry name" value="SUBTILISIN"/>
</dbReference>
<dbReference type="AlphaFoldDB" id="A0A6J4M953"/>
<feature type="domain" description="Peptidase S8/S53" evidence="8">
    <location>
        <begin position="147"/>
        <end position="435"/>
    </location>
</feature>
<sequence>MTRRRHLAASALTLAALAACSSDSPAPLAPSAPSAARGATTGSIAVNVLLDGPLTAERRGQLAAFGTLRDEIAQINAVTMRIAADQLAAIQALPYVLAAAPDAARQGAPIDAVAVGDFTNGISTWDQDAINATVAPNSTARGVPLTGAGVYVGVLDTGLLDSWRQYFPEERISTKYAIAFGGGGGEVGTVSTQPNKWEHDQDSHGTHVTSSIIGYNLRGTPVNGSAPQATVIPVKVLGQNGSGWSSVVARGIAYMGDLKAGPLANSPVVINMSLGGSVLDPIEKAAIDYAIGKGVIIVASAGNSGMDGMGFPGAYKPVISVAAAGWKQQGIACAGGTTRTWWFACDVAESKTASDFFIADFSSRKTDDTHDLDVTGPGVNVVGPYQITSGKTSYYYLSGTSMSAPHVAGIVALMAEKNNKLTPTQAEAALEAAAMPMAEGSLAAGAGFVTADAALAETP</sequence>
<keyword evidence="2 6" id="KW-0645">Protease</keyword>
<reference evidence="9" key="1">
    <citation type="submission" date="2020-02" db="EMBL/GenBank/DDBJ databases">
        <authorList>
            <person name="Meier V. D."/>
        </authorList>
    </citation>
    <scope>NUCLEOTIDE SEQUENCE</scope>
    <source>
        <strain evidence="9">AVDCRST_MAG40</strain>
    </source>
</reference>
<dbReference type="PANTHER" id="PTHR43806:SF11">
    <property type="entry name" value="CEREVISIN-RELATED"/>
    <property type="match status" value="1"/>
</dbReference>